<comment type="caution">
    <text evidence="1">The sequence shown here is derived from an EMBL/GenBank/DDBJ whole genome shotgun (WGS) entry which is preliminary data.</text>
</comment>
<dbReference type="EMBL" id="JBIRPU010000011">
    <property type="protein sequence ID" value="MFI0794505.1"/>
    <property type="molecule type" value="Genomic_DNA"/>
</dbReference>
<keyword evidence="2" id="KW-1185">Reference proteome</keyword>
<evidence type="ECO:0000313" key="2">
    <source>
        <dbReference type="Proteomes" id="UP001611075"/>
    </source>
</evidence>
<dbReference type="InterPro" id="IPR043869">
    <property type="entry name" value="DUF5829"/>
</dbReference>
<name>A0ABW7SLC5_9ACTN</name>
<dbReference type="Proteomes" id="UP001611075">
    <property type="component" value="Unassembled WGS sequence"/>
</dbReference>
<organism evidence="1 2">
    <name type="scientific">Micromonospora rubida</name>
    <dbReference type="NCBI Taxonomy" id="2697657"/>
    <lineage>
        <taxon>Bacteria</taxon>
        <taxon>Bacillati</taxon>
        <taxon>Actinomycetota</taxon>
        <taxon>Actinomycetes</taxon>
        <taxon>Micromonosporales</taxon>
        <taxon>Micromonosporaceae</taxon>
        <taxon>Micromonospora</taxon>
    </lineage>
</organism>
<sequence length="296" mass="31684">MPFAQGHAHAIPAPLLDHVVVLLDGATFQEISACDMLREQFARVKPKNVTSSVAGQYSALGVAGENTLLELFDGALPGSHRLTGGLVFSFEHPGSVQRAREVLDTGPGGRYELVHRGSADTGEPRPWYHMLRVDLGEDSPLLMFLNEVTGEYFDSVSARRGPDGELLRSGYLDAAFGAGTHDRRWLRDITAVTLRARPQRAARMADALTAMGYRVTPAPSGPTGDAASDAGPTYRITGPGVDITLVGSATAPEGVLDITTDLHEAPQRNQAFVFGGTSRLVLRQDGTAHWTFTPPA</sequence>
<protein>
    <submittedName>
        <fullName evidence="1">DUF5829 family protein</fullName>
    </submittedName>
</protein>
<gene>
    <name evidence="1" type="ORF">ACH4OY_17740</name>
</gene>
<dbReference type="Pfam" id="PF19147">
    <property type="entry name" value="DUF5829"/>
    <property type="match status" value="1"/>
</dbReference>
<reference evidence="1 2" key="1">
    <citation type="submission" date="2024-10" db="EMBL/GenBank/DDBJ databases">
        <title>The Natural Products Discovery Center: Release of the First 8490 Sequenced Strains for Exploring Actinobacteria Biosynthetic Diversity.</title>
        <authorList>
            <person name="Kalkreuter E."/>
            <person name="Kautsar S.A."/>
            <person name="Yang D."/>
            <person name="Bader C.D."/>
            <person name="Teijaro C.N."/>
            <person name="Fluegel L."/>
            <person name="Davis C.M."/>
            <person name="Simpson J.R."/>
            <person name="Lauterbach L."/>
            <person name="Steele A.D."/>
            <person name="Gui C."/>
            <person name="Meng S."/>
            <person name="Li G."/>
            <person name="Viehrig K."/>
            <person name="Ye F."/>
            <person name="Su P."/>
            <person name="Kiefer A.F."/>
            <person name="Nichols A."/>
            <person name="Cepeda A.J."/>
            <person name="Yan W."/>
            <person name="Fan B."/>
            <person name="Jiang Y."/>
            <person name="Adhikari A."/>
            <person name="Zheng C.-J."/>
            <person name="Schuster L."/>
            <person name="Cowan T.M."/>
            <person name="Smanski M.J."/>
            <person name="Chevrette M.G."/>
            <person name="De Carvalho L.P.S."/>
            <person name="Shen B."/>
        </authorList>
    </citation>
    <scope>NUCLEOTIDE SEQUENCE [LARGE SCALE GENOMIC DNA]</scope>
    <source>
        <strain evidence="1 2">NPDC021253</strain>
    </source>
</reference>
<proteinExistence type="predicted"/>
<evidence type="ECO:0000313" key="1">
    <source>
        <dbReference type="EMBL" id="MFI0794505.1"/>
    </source>
</evidence>
<dbReference type="RefSeq" id="WP_396680882.1">
    <property type="nucleotide sequence ID" value="NZ_JBIRPU010000011.1"/>
</dbReference>
<accession>A0ABW7SLC5</accession>